<evidence type="ECO:0000256" key="1">
    <source>
        <dbReference type="SAM" id="SignalP"/>
    </source>
</evidence>
<dbReference type="Proteomes" id="UP001058687">
    <property type="component" value="Chromosome 2"/>
</dbReference>
<name>A0AAE9N2D2_9VIBR</name>
<dbReference type="RefSeq" id="WP_255942163.1">
    <property type="nucleotide sequence ID" value="NZ_CP050468.1"/>
</dbReference>
<reference evidence="2" key="1">
    <citation type="submission" date="2020-03" db="EMBL/GenBank/DDBJ databases">
        <title>Five strains of Vibrio campbellii isolated from Mariana Trench.</title>
        <authorList>
            <person name="Liang J."/>
            <person name="Zhang X.-H."/>
        </authorList>
    </citation>
    <scope>NUCLEOTIDE SEQUENCE</scope>
    <source>
        <strain evidence="2">LJC014</strain>
    </source>
</reference>
<evidence type="ECO:0000313" key="3">
    <source>
        <dbReference type="Proteomes" id="UP001058687"/>
    </source>
</evidence>
<sequence>MRLYLKLTALLFLISTPSFFSNAEELLPVTKVTKVTSISVGVDGSWFLDSDEGWGLQGCESVTTLKVAQNHPQKHEYIQLLSLNLGNDIRLKANASCDSENSFIINAGKFITRKQHL</sequence>
<evidence type="ECO:0000313" key="2">
    <source>
        <dbReference type="EMBL" id="UTZ29505.1"/>
    </source>
</evidence>
<gene>
    <name evidence="2" type="ORF">HB761_23175</name>
</gene>
<protein>
    <submittedName>
        <fullName evidence="2">Uncharacterized protein</fullName>
    </submittedName>
</protein>
<feature type="chain" id="PRO_5042234943" evidence="1">
    <location>
        <begin position="24"/>
        <end position="117"/>
    </location>
</feature>
<dbReference type="EMBL" id="CP050468">
    <property type="protein sequence ID" value="UTZ29505.1"/>
    <property type="molecule type" value="Genomic_DNA"/>
</dbReference>
<feature type="signal peptide" evidence="1">
    <location>
        <begin position="1"/>
        <end position="23"/>
    </location>
</feature>
<dbReference type="AlphaFoldDB" id="A0AAE9N2D2"/>
<proteinExistence type="predicted"/>
<keyword evidence="1" id="KW-0732">Signal</keyword>
<accession>A0AAE9N2D2</accession>
<organism evidence="2 3">
    <name type="scientific">Vibrio campbellii</name>
    <dbReference type="NCBI Taxonomy" id="680"/>
    <lineage>
        <taxon>Bacteria</taxon>
        <taxon>Pseudomonadati</taxon>
        <taxon>Pseudomonadota</taxon>
        <taxon>Gammaproteobacteria</taxon>
        <taxon>Vibrionales</taxon>
        <taxon>Vibrionaceae</taxon>
        <taxon>Vibrio</taxon>
    </lineage>
</organism>